<accession>A0A8T3AW61</accession>
<sequence>MGCGDRLAGSWGFLEGEERIVREEFWRLWALLRGEKYFQKFFIIMAERESYLRGRREADDGAGPGNLGWISILKNLGEFLQIKSNRWREIIGSGYRICSESNENAPHHLLLGGY</sequence>
<comment type="caution">
    <text evidence="1">The sequence shown here is derived from an EMBL/GenBank/DDBJ whole genome shotgun (WGS) entry which is preliminary data.</text>
</comment>
<protein>
    <submittedName>
        <fullName evidence="1">Uncharacterized protein</fullName>
    </submittedName>
</protein>
<evidence type="ECO:0000313" key="1">
    <source>
        <dbReference type="EMBL" id="KAI0500723.1"/>
    </source>
</evidence>
<evidence type="ECO:0000313" key="2">
    <source>
        <dbReference type="Proteomes" id="UP000829196"/>
    </source>
</evidence>
<proteinExistence type="predicted"/>
<dbReference type="Proteomes" id="UP000829196">
    <property type="component" value="Unassembled WGS sequence"/>
</dbReference>
<gene>
    <name evidence="1" type="ORF">KFK09_018939</name>
</gene>
<dbReference type="EMBL" id="JAGYWB010000013">
    <property type="protein sequence ID" value="KAI0500723.1"/>
    <property type="molecule type" value="Genomic_DNA"/>
</dbReference>
<organism evidence="1 2">
    <name type="scientific">Dendrobium nobile</name>
    <name type="common">Orchid</name>
    <dbReference type="NCBI Taxonomy" id="94219"/>
    <lineage>
        <taxon>Eukaryota</taxon>
        <taxon>Viridiplantae</taxon>
        <taxon>Streptophyta</taxon>
        <taxon>Embryophyta</taxon>
        <taxon>Tracheophyta</taxon>
        <taxon>Spermatophyta</taxon>
        <taxon>Magnoliopsida</taxon>
        <taxon>Liliopsida</taxon>
        <taxon>Asparagales</taxon>
        <taxon>Orchidaceae</taxon>
        <taxon>Epidendroideae</taxon>
        <taxon>Malaxideae</taxon>
        <taxon>Dendrobiinae</taxon>
        <taxon>Dendrobium</taxon>
    </lineage>
</organism>
<dbReference type="AlphaFoldDB" id="A0A8T3AW61"/>
<keyword evidence="2" id="KW-1185">Reference proteome</keyword>
<reference evidence="1" key="1">
    <citation type="journal article" date="2022" name="Front. Genet.">
        <title>Chromosome-Scale Assembly of the Dendrobium nobile Genome Provides Insights Into the Molecular Mechanism of the Biosynthesis of the Medicinal Active Ingredient of Dendrobium.</title>
        <authorList>
            <person name="Xu Q."/>
            <person name="Niu S.-C."/>
            <person name="Li K.-L."/>
            <person name="Zheng P.-J."/>
            <person name="Zhang X.-J."/>
            <person name="Jia Y."/>
            <person name="Liu Y."/>
            <person name="Niu Y.-X."/>
            <person name="Yu L.-H."/>
            <person name="Chen D.-F."/>
            <person name="Zhang G.-Q."/>
        </authorList>
    </citation>
    <scope>NUCLEOTIDE SEQUENCE</scope>
    <source>
        <tissue evidence="1">Leaf</tissue>
    </source>
</reference>
<name>A0A8T3AW61_DENNO</name>